<feature type="domain" description="D-isomer specific 2-hydroxyacid dehydrogenase NAD-binding" evidence="6">
    <location>
        <begin position="125"/>
        <end position="299"/>
    </location>
</feature>
<accession>A0A229FSF0</accession>
<comment type="similarity">
    <text evidence="1 4">Belongs to the D-isomer specific 2-hydroxyacid dehydrogenase family.</text>
</comment>
<evidence type="ECO:0000256" key="2">
    <source>
        <dbReference type="ARBA" id="ARBA00023002"/>
    </source>
</evidence>
<dbReference type="GO" id="GO:0051287">
    <property type="term" value="F:NAD binding"/>
    <property type="evidence" value="ECO:0007669"/>
    <property type="project" value="InterPro"/>
</dbReference>
<evidence type="ECO:0000256" key="3">
    <source>
        <dbReference type="ARBA" id="ARBA00023027"/>
    </source>
</evidence>
<dbReference type="CDD" id="cd12169">
    <property type="entry name" value="PGDH_like_1"/>
    <property type="match status" value="1"/>
</dbReference>
<protein>
    <submittedName>
        <fullName evidence="7">Hydroxyacid dehydrogenase</fullName>
    </submittedName>
</protein>
<name>A0A229FSF0_9BURK</name>
<keyword evidence="8" id="KW-1185">Reference proteome</keyword>
<evidence type="ECO:0000259" key="6">
    <source>
        <dbReference type="Pfam" id="PF02826"/>
    </source>
</evidence>
<dbReference type="Pfam" id="PF00389">
    <property type="entry name" value="2-Hacid_dh"/>
    <property type="match status" value="1"/>
</dbReference>
<dbReference type="InterPro" id="IPR006140">
    <property type="entry name" value="D-isomer_DH_NAD-bd"/>
</dbReference>
<dbReference type="SUPFAM" id="SSF52283">
    <property type="entry name" value="Formate/glycerate dehydrogenase catalytic domain-like"/>
    <property type="match status" value="1"/>
</dbReference>
<sequence length="331" mass="36212">MNAIKKTGPIMRKKIVVLDDYENSYEKLSNWSAIKGLADVQIFNQPLLGIALLEKIQDAHALVLMRDRTPLKADLIAQLKHLEYVVFTGTRNLALDTEALKQRGIPISYTEWGPSKDSTAELTWALILGLHKRLIEQNKLIIENQWRNQHSLLPVLKGQTLGLVGLGEIGSRVAKVALAFGMKVVTWSPNMTSERAAAVGAESVSLNILMQTSDIVSLHIVASPTTKGMINQEKLALMKKDALLINTSRSTLVDTGALVQALQKQSIGGAALDVFDIEPLPADHPLRSTPNTLLTPHLGFVAEPVFKSFTTGVVESLEAWLNGQAIIRPLP</sequence>
<evidence type="ECO:0000256" key="4">
    <source>
        <dbReference type="RuleBase" id="RU003719"/>
    </source>
</evidence>
<evidence type="ECO:0000313" key="7">
    <source>
        <dbReference type="EMBL" id="OXL14941.1"/>
    </source>
</evidence>
<dbReference type="SUPFAM" id="SSF51735">
    <property type="entry name" value="NAD(P)-binding Rossmann-fold domains"/>
    <property type="match status" value="1"/>
</dbReference>
<dbReference type="Proteomes" id="UP000215188">
    <property type="component" value="Unassembled WGS sequence"/>
</dbReference>
<dbReference type="GO" id="GO:0016616">
    <property type="term" value="F:oxidoreductase activity, acting on the CH-OH group of donors, NAD or NADP as acceptor"/>
    <property type="evidence" value="ECO:0007669"/>
    <property type="project" value="InterPro"/>
</dbReference>
<gene>
    <name evidence="7" type="ORF">AOC33_06375</name>
</gene>
<keyword evidence="2 4" id="KW-0560">Oxidoreductase</keyword>
<comment type="caution">
    <text evidence="7">The sequence shown here is derived from an EMBL/GenBank/DDBJ whole genome shotgun (WGS) entry which is preliminary data.</text>
</comment>
<dbReference type="InterPro" id="IPR006139">
    <property type="entry name" value="D-isomer_2_OHA_DH_cat_dom"/>
</dbReference>
<organism evidence="7 8">
    <name type="scientific">Polynucleobacter cosmopolitanus</name>
    <dbReference type="NCBI Taxonomy" id="351345"/>
    <lineage>
        <taxon>Bacteria</taxon>
        <taxon>Pseudomonadati</taxon>
        <taxon>Pseudomonadota</taxon>
        <taxon>Betaproteobacteria</taxon>
        <taxon>Burkholderiales</taxon>
        <taxon>Burkholderiaceae</taxon>
        <taxon>Polynucleobacter</taxon>
    </lineage>
</organism>
<keyword evidence="3" id="KW-0520">NAD</keyword>
<dbReference type="FunFam" id="3.40.50.720:FF:000203">
    <property type="entry name" value="D-3-phosphoglycerate dehydrogenase (SerA)"/>
    <property type="match status" value="1"/>
</dbReference>
<evidence type="ECO:0000259" key="5">
    <source>
        <dbReference type="Pfam" id="PF00389"/>
    </source>
</evidence>
<dbReference type="Gene3D" id="3.40.50.720">
    <property type="entry name" value="NAD(P)-binding Rossmann-like Domain"/>
    <property type="match status" value="2"/>
</dbReference>
<feature type="domain" description="D-isomer specific 2-hydroxyacid dehydrogenase catalytic" evidence="5">
    <location>
        <begin position="30"/>
        <end position="324"/>
    </location>
</feature>
<dbReference type="InterPro" id="IPR036291">
    <property type="entry name" value="NAD(P)-bd_dom_sf"/>
</dbReference>
<dbReference type="AlphaFoldDB" id="A0A229FSF0"/>
<dbReference type="RefSeq" id="WP_089515918.1">
    <property type="nucleotide sequence ID" value="NZ_NJGG01000002.1"/>
</dbReference>
<evidence type="ECO:0000256" key="1">
    <source>
        <dbReference type="ARBA" id="ARBA00005854"/>
    </source>
</evidence>
<dbReference type="InterPro" id="IPR050857">
    <property type="entry name" value="D-2-hydroxyacid_DH"/>
</dbReference>
<proteinExistence type="inferred from homology"/>
<dbReference type="OrthoDB" id="9805416at2"/>
<dbReference type="Pfam" id="PF02826">
    <property type="entry name" value="2-Hacid_dh_C"/>
    <property type="match status" value="1"/>
</dbReference>
<reference evidence="7 8" key="1">
    <citation type="submission" date="2017-06" db="EMBL/GenBank/DDBJ databases">
        <title>Reclassification of a Polynucleobacter cosmopolitanus strain isolated from tropical Lake Victoria as Polynucleobacter victoriensis comb. nov.</title>
        <authorList>
            <person name="Hahn M.W."/>
        </authorList>
    </citation>
    <scope>NUCLEOTIDE SEQUENCE [LARGE SCALE GENOMIC DNA]</scope>
    <source>
        <strain evidence="7 8">MWH-MoIso2</strain>
    </source>
</reference>
<dbReference type="PANTHER" id="PTHR42789:SF1">
    <property type="entry name" value="D-ISOMER SPECIFIC 2-HYDROXYACID DEHYDROGENASE FAMILY PROTEIN (AFU_ORTHOLOGUE AFUA_6G10090)"/>
    <property type="match status" value="1"/>
</dbReference>
<evidence type="ECO:0000313" key="8">
    <source>
        <dbReference type="Proteomes" id="UP000215188"/>
    </source>
</evidence>
<dbReference type="EMBL" id="NJGG01000002">
    <property type="protein sequence ID" value="OXL14941.1"/>
    <property type="molecule type" value="Genomic_DNA"/>
</dbReference>
<dbReference type="PANTHER" id="PTHR42789">
    <property type="entry name" value="D-ISOMER SPECIFIC 2-HYDROXYACID DEHYDROGENASE FAMILY PROTEIN (AFU_ORTHOLOGUE AFUA_6G10090)"/>
    <property type="match status" value="1"/>
</dbReference>